<keyword evidence="2" id="KW-1133">Transmembrane helix</keyword>
<name>A0ABN6BDH2_9MYCO</name>
<evidence type="ECO:0000313" key="4">
    <source>
        <dbReference type="Proteomes" id="UP000467379"/>
    </source>
</evidence>
<dbReference type="InterPro" id="IPR013207">
    <property type="entry name" value="LGFP"/>
</dbReference>
<dbReference type="Proteomes" id="UP000467379">
    <property type="component" value="Chromosome"/>
</dbReference>
<keyword evidence="4" id="KW-1185">Reference proteome</keyword>
<keyword evidence="2" id="KW-0472">Membrane</keyword>
<evidence type="ECO:0000313" key="3">
    <source>
        <dbReference type="EMBL" id="BBZ14346.1"/>
    </source>
</evidence>
<gene>
    <name evidence="3" type="ORF">MBRA_45410</name>
</gene>
<reference evidence="3 4" key="1">
    <citation type="journal article" date="2019" name="Emerg. Microbes Infect.">
        <title>Comprehensive subspecies identification of 175 nontuberculous mycobacteria species based on 7547 genomic profiles.</title>
        <authorList>
            <person name="Matsumoto Y."/>
            <person name="Kinjo T."/>
            <person name="Motooka D."/>
            <person name="Nabeya D."/>
            <person name="Jung N."/>
            <person name="Uechi K."/>
            <person name="Horii T."/>
            <person name="Iida T."/>
            <person name="Fujita J."/>
            <person name="Nakamura S."/>
        </authorList>
    </citation>
    <scope>NUCLEOTIDE SEQUENCE [LARGE SCALE GENOMIC DNA]</scope>
    <source>
        <strain evidence="3 4">JCM 12687</strain>
    </source>
</reference>
<protein>
    <submittedName>
        <fullName evidence="3">Membrane protein</fullName>
    </submittedName>
</protein>
<accession>A0ABN6BDH2</accession>
<keyword evidence="2" id="KW-0812">Transmembrane</keyword>
<feature type="compositionally biased region" description="Basic and acidic residues" evidence="1">
    <location>
        <begin position="541"/>
        <end position="553"/>
    </location>
</feature>
<sequence>MQALVVPTAAASPESDADDAISAAWDAAGGENSDLGAKQGDVYAVGAGFAQDFAHGKIFFTPQTGAHSMYGAVLDKYESLGGPANSDLGFPTINEVPGLAGPDSRVSTFSASDKPVIFWTPDRGAFVVRGAINAAWDKLGSSGGVLGVPVGDETYNGEVATQPFSGGQVSWNRLTKTFTTTPPELAQQLADLQVPIDPTAAINMAWRAAGGASGPLGAKQGGQYPIGDDGLAQNFVGGKVFFSPATGANAVESDILAKYESLGGPAGSELGFPTANEADGGIKPASRVSTFSASDKPVIFWTPDHGAFVVRGAMKAAWDKLGGATGKLGAPLGDQTVDRDVVSQKFTGGKVAWDRAKNTFSTEPGNLASSLSGLQIPGQNAPAGPARPAGTGVGAKHAWHWWWLLGIIPVLLLLGLVALAPRLWRRRSKGAAPRVAPFEAEPETDAAYDTAPEPDRRWAAGAEGEPATSPFSRAYTEPTEPPPMPEASRPEAGWMPRSGTGLDDGLSDETRSAATPSEFSADVATEEDPDAVDTAPTRIPTESELRSGRHAAADGDSEEPAGPAHPAIHLPLDDPDEAPEGYPVKGNASFGLYYTPDSALYDDAFAEIWFASEEIAQVNGFTRAE</sequence>
<dbReference type="EMBL" id="AP022606">
    <property type="protein sequence ID" value="BBZ14346.1"/>
    <property type="molecule type" value="Genomic_DNA"/>
</dbReference>
<evidence type="ECO:0000256" key="1">
    <source>
        <dbReference type="SAM" id="MobiDB-lite"/>
    </source>
</evidence>
<dbReference type="Pfam" id="PF08310">
    <property type="entry name" value="LGFP"/>
    <property type="match status" value="4"/>
</dbReference>
<evidence type="ECO:0000256" key="2">
    <source>
        <dbReference type="SAM" id="Phobius"/>
    </source>
</evidence>
<feature type="region of interest" description="Disordered" evidence="1">
    <location>
        <begin position="430"/>
        <end position="583"/>
    </location>
</feature>
<organism evidence="3 4">
    <name type="scientific">Mycobacterium branderi</name>
    <dbReference type="NCBI Taxonomy" id="43348"/>
    <lineage>
        <taxon>Bacteria</taxon>
        <taxon>Bacillati</taxon>
        <taxon>Actinomycetota</taxon>
        <taxon>Actinomycetes</taxon>
        <taxon>Mycobacteriales</taxon>
        <taxon>Mycobacteriaceae</taxon>
        <taxon>Mycobacterium</taxon>
    </lineage>
</organism>
<proteinExistence type="predicted"/>
<feature type="transmembrane region" description="Helical" evidence="2">
    <location>
        <begin position="401"/>
        <end position="420"/>
    </location>
</feature>